<dbReference type="EMBL" id="AP018449">
    <property type="protein sequence ID" value="BBB92189.1"/>
    <property type="molecule type" value="Genomic_DNA"/>
</dbReference>
<reference evidence="2 3" key="1">
    <citation type="journal article" date="2018" name="Int. J. Syst. Evol. Microbiol.">
        <title>Methylomusa anaerophila gen. nov., sp. nov., an anaerobic methanol-utilizing bacterium isolated from a microbial fuel cell.</title>
        <authorList>
            <person name="Amano N."/>
            <person name="Yamamuro A."/>
            <person name="Miyahara M."/>
            <person name="Kouzuma A."/>
            <person name="Abe T."/>
            <person name="Watanabe K."/>
        </authorList>
    </citation>
    <scope>NUCLEOTIDE SEQUENCE [LARGE SCALE GENOMIC DNA]</scope>
    <source>
        <strain evidence="2 3">MMFC1</strain>
    </source>
</reference>
<evidence type="ECO:0000313" key="3">
    <source>
        <dbReference type="Proteomes" id="UP000276437"/>
    </source>
</evidence>
<dbReference type="AlphaFoldDB" id="A0A348AM91"/>
<protein>
    <submittedName>
        <fullName evidence="2">Uncharacterized protein</fullName>
    </submittedName>
</protein>
<dbReference type="KEGG" id="mana:MAMMFC1_02874"/>
<evidence type="ECO:0000256" key="1">
    <source>
        <dbReference type="SAM" id="Coils"/>
    </source>
</evidence>
<accession>A0A348AM91</accession>
<name>A0A348AM91_9FIRM</name>
<gene>
    <name evidence="2" type="ORF">MAMMFC1_02874</name>
</gene>
<sequence>MSRQRHCKAYLNNLKKLINECSTIYQADNTPLYVEFITINSDQLLLSLPDKKQLYENFVQNSQLKPKVMAKQVEQIAIMLTREIESDKQILAAIRQGVESVINEELSSIAERMIALSRASDQKNAQISTLTELKRELEDWLDKTVRVQILKGLRNLSEVPGTPKGEMRTLLPPYSIIDNR</sequence>
<keyword evidence="3" id="KW-1185">Reference proteome</keyword>
<dbReference type="Proteomes" id="UP000276437">
    <property type="component" value="Chromosome"/>
</dbReference>
<organism evidence="2 3">
    <name type="scientific">Methylomusa anaerophila</name>
    <dbReference type="NCBI Taxonomy" id="1930071"/>
    <lineage>
        <taxon>Bacteria</taxon>
        <taxon>Bacillati</taxon>
        <taxon>Bacillota</taxon>
        <taxon>Negativicutes</taxon>
        <taxon>Selenomonadales</taxon>
        <taxon>Sporomusaceae</taxon>
        <taxon>Methylomusa</taxon>
    </lineage>
</organism>
<proteinExistence type="predicted"/>
<keyword evidence="1" id="KW-0175">Coiled coil</keyword>
<evidence type="ECO:0000313" key="2">
    <source>
        <dbReference type="EMBL" id="BBB92189.1"/>
    </source>
</evidence>
<feature type="coiled-coil region" evidence="1">
    <location>
        <begin position="116"/>
        <end position="143"/>
    </location>
</feature>